<sequence>TEQICKQSTCFVTLKQGSFVLSCCLIITLYFLAIYMFVSSNRSVSDLKRDHALFSLSTPTSDNGFLIYWQNENQEIRPHVRDARVEYGEWNYKPNMWHSICTTWDSVTGLVQIWFDGKPSIRKNTISGAITQTATLLLGQVIFTQNLHGGGFDINESFVGMVSDVHMWDYILSPCEVQNYMDKGSLTPGNVLNWKALDFWIIGNVLIENQVFLCCKFFSCENHFIG</sequence>
<keyword evidence="10" id="KW-1133">Transmembrane helix</keyword>
<dbReference type="Ensembl" id="ENSOSIT00000003881.1">
    <property type="protein sequence ID" value="ENSOSIP00000003622.1"/>
    <property type="gene ID" value="ENSOSIG00000002416.1"/>
</dbReference>
<comment type="caution">
    <text evidence="8">Lacks conserved residue(s) required for the propagation of feature annotation.</text>
</comment>
<keyword evidence="6" id="KW-1015">Disulfide bond</keyword>
<evidence type="ECO:0000256" key="1">
    <source>
        <dbReference type="ARBA" id="ARBA00004613"/>
    </source>
</evidence>
<dbReference type="GO" id="GO:0005576">
    <property type="term" value="C:extracellular region"/>
    <property type="evidence" value="ECO:0007669"/>
    <property type="project" value="UniProtKB-SubCell"/>
</dbReference>
<keyword evidence="2" id="KW-0964">Secreted</keyword>
<feature type="transmembrane region" description="Helical" evidence="10">
    <location>
        <begin position="19"/>
        <end position="38"/>
    </location>
</feature>
<evidence type="ECO:0000256" key="4">
    <source>
        <dbReference type="ARBA" id="ARBA00022729"/>
    </source>
</evidence>
<reference evidence="12" key="2">
    <citation type="submission" date="2025-09" db="UniProtKB">
        <authorList>
            <consortium name="Ensembl"/>
        </authorList>
    </citation>
    <scope>IDENTIFICATION</scope>
</reference>
<dbReference type="Proteomes" id="UP000694383">
    <property type="component" value="Unplaced"/>
</dbReference>
<keyword evidence="3 9" id="KW-0479">Metal-binding</keyword>
<keyword evidence="13" id="KW-1185">Reference proteome</keyword>
<evidence type="ECO:0000259" key="11">
    <source>
        <dbReference type="PROSITE" id="PS51828"/>
    </source>
</evidence>
<evidence type="ECO:0000256" key="6">
    <source>
        <dbReference type="ARBA" id="ARBA00023157"/>
    </source>
</evidence>
<dbReference type="PANTHER" id="PTHR45869">
    <property type="entry name" value="C-REACTIVE PROTEIN-RELATED"/>
    <property type="match status" value="1"/>
</dbReference>
<dbReference type="InterPro" id="IPR051005">
    <property type="entry name" value="Pentraxin_domain"/>
</dbReference>
<keyword evidence="10" id="KW-0472">Membrane</keyword>
<keyword evidence="4" id="KW-0732">Signal</keyword>
<dbReference type="GeneTree" id="ENSGT01100000263515"/>
<dbReference type="PANTHER" id="PTHR45869:SF7">
    <property type="entry name" value="C-REACTIVE PROTEIN"/>
    <property type="match status" value="1"/>
</dbReference>
<evidence type="ECO:0000256" key="2">
    <source>
        <dbReference type="ARBA" id="ARBA00022525"/>
    </source>
</evidence>
<keyword evidence="5 9" id="KW-0106">Calcium</keyword>
<accession>A0A8C7WV67</accession>
<evidence type="ECO:0000256" key="10">
    <source>
        <dbReference type="SAM" id="Phobius"/>
    </source>
</evidence>
<name>A0A8C7WV67_9TELE</name>
<evidence type="ECO:0000313" key="13">
    <source>
        <dbReference type="Proteomes" id="UP000694383"/>
    </source>
</evidence>
<keyword evidence="10" id="KW-0812">Transmembrane</keyword>
<dbReference type="Gene3D" id="2.60.120.200">
    <property type="match status" value="1"/>
</dbReference>
<evidence type="ECO:0000313" key="12">
    <source>
        <dbReference type="Ensembl" id="ENSOSIP00000003622.1"/>
    </source>
</evidence>
<dbReference type="PRINTS" id="PR00895">
    <property type="entry name" value="PENTAXIN"/>
</dbReference>
<dbReference type="PROSITE" id="PS51828">
    <property type="entry name" value="PTX_2"/>
    <property type="match status" value="1"/>
</dbReference>
<protein>
    <recommendedName>
        <fullName evidence="9">Pentraxin family member</fullName>
    </recommendedName>
</protein>
<dbReference type="InterPro" id="IPR013320">
    <property type="entry name" value="ConA-like_dom_sf"/>
</dbReference>
<comment type="cofactor">
    <cofactor evidence="9">
        <name>Ca(2+)</name>
        <dbReference type="ChEBI" id="CHEBI:29108"/>
    </cofactor>
    <text evidence="9">Binds 2 calcium ions per subunit.</text>
</comment>
<comment type="subcellular location">
    <subcellularLocation>
        <location evidence="1 9">Secreted</location>
    </subcellularLocation>
</comment>
<evidence type="ECO:0000256" key="8">
    <source>
        <dbReference type="PROSITE-ProRule" id="PRU01172"/>
    </source>
</evidence>
<evidence type="ECO:0000256" key="7">
    <source>
        <dbReference type="ARBA" id="ARBA00038102"/>
    </source>
</evidence>
<dbReference type="SUPFAM" id="SSF49899">
    <property type="entry name" value="Concanavalin A-like lectins/glucanases"/>
    <property type="match status" value="1"/>
</dbReference>
<comment type="similarity">
    <text evidence="7 9">Belongs to the pentraxin family.</text>
</comment>
<organism evidence="12 13">
    <name type="scientific">Oryzias sinensis</name>
    <name type="common">Chinese medaka</name>
    <dbReference type="NCBI Taxonomy" id="183150"/>
    <lineage>
        <taxon>Eukaryota</taxon>
        <taxon>Metazoa</taxon>
        <taxon>Chordata</taxon>
        <taxon>Craniata</taxon>
        <taxon>Vertebrata</taxon>
        <taxon>Euteleostomi</taxon>
        <taxon>Actinopterygii</taxon>
        <taxon>Neopterygii</taxon>
        <taxon>Teleostei</taxon>
        <taxon>Neoteleostei</taxon>
        <taxon>Acanthomorphata</taxon>
        <taxon>Ovalentaria</taxon>
        <taxon>Atherinomorphae</taxon>
        <taxon>Beloniformes</taxon>
        <taxon>Adrianichthyidae</taxon>
        <taxon>Oryziinae</taxon>
        <taxon>Oryzias</taxon>
    </lineage>
</organism>
<evidence type="ECO:0000256" key="5">
    <source>
        <dbReference type="ARBA" id="ARBA00022837"/>
    </source>
</evidence>
<dbReference type="InterPro" id="IPR001759">
    <property type="entry name" value="PTX_dom"/>
</dbReference>
<reference evidence="12" key="1">
    <citation type="submission" date="2025-08" db="UniProtKB">
        <authorList>
            <consortium name="Ensembl"/>
        </authorList>
    </citation>
    <scope>IDENTIFICATION</scope>
</reference>
<evidence type="ECO:0000256" key="9">
    <source>
        <dbReference type="RuleBase" id="RU362112"/>
    </source>
</evidence>
<dbReference type="AlphaFoldDB" id="A0A8C7WV67"/>
<proteinExistence type="inferred from homology"/>
<evidence type="ECO:0000256" key="3">
    <source>
        <dbReference type="ARBA" id="ARBA00022723"/>
    </source>
</evidence>
<dbReference type="GO" id="GO:0046872">
    <property type="term" value="F:metal ion binding"/>
    <property type="evidence" value="ECO:0007669"/>
    <property type="project" value="UniProtKB-KW"/>
</dbReference>
<dbReference type="Pfam" id="PF00354">
    <property type="entry name" value="Pentaxin"/>
    <property type="match status" value="1"/>
</dbReference>
<comment type="subunit">
    <text evidence="9">Homopentamer. Pentaxin (or pentraxin) have a discoid arrangement of 5 non-covalently bound subunits.</text>
</comment>
<dbReference type="SMART" id="SM00159">
    <property type="entry name" value="PTX"/>
    <property type="match status" value="1"/>
</dbReference>
<feature type="domain" description="Pentraxin (PTX)" evidence="11">
    <location>
        <begin position="1"/>
        <end position="213"/>
    </location>
</feature>